<accession>A0A9X3X1G5</accession>
<sequence length="216" mass="23334">MPLSILVASTNRGKLAELAALFSDLPIKLLPLSQVLPDLPPIIEDGATFVDNALIKVRTASEAAMMVTLAEDSGLEVDALAGRPGVRSARFAKEGATDSENNAALLAALEEIDDEHRTARFRCTMVLLDPWNELQPEVICEGRCEGTIARQARGAGGFGYDPLFIVKGDGRTMAELGDDEKNRISHRAEAARAMRPVLEALIENRRATVTRVAGER</sequence>
<gene>
    <name evidence="12" type="primary">rdgB</name>
    <name evidence="12" type="ORF">KEG57_04005</name>
</gene>
<dbReference type="HAMAP" id="MF_01405">
    <property type="entry name" value="Non_canon_purine_NTPase"/>
    <property type="match status" value="1"/>
</dbReference>
<feature type="binding site" evidence="10">
    <location>
        <begin position="158"/>
        <end position="161"/>
    </location>
    <ligand>
        <name>substrate</name>
    </ligand>
</feature>
<dbReference type="GO" id="GO:0036220">
    <property type="term" value="F:ITP diphosphatase activity"/>
    <property type="evidence" value="ECO:0007669"/>
    <property type="project" value="UniProtKB-UniRule"/>
</dbReference>
<feature type="binding site" evidence="10">
    <location>
        <begin position="9"/>
        <end position="14"/>
    </location>
    <ligand>
        <name>substrate</name>
    </ligand>
</feature>
<feature type="binding site" evidence="10">
    <location>
        <begin position="186"/>
        <end position="187"/>
    </location>
    <ligand>
        <name>substrate</name>
    </ligand>
</feature>
<comment type="similarity">
    <text evidence="1 10 11">Belongs to the HAM1 NTPase family.</text>
</comment>
<evidence type="ECO:0000256" key="3">
    <source>
        <dbReference type="ARBA" id="ARBA00022723"/>
    </source>
</evidence>
<dbReference type="FunFam" id="3.90.950.10:FF:000001">
    <property type="entry name" value="dITP/XTP pyrophosphatase"/>
    <property type="match status" value="1"/>
</dbReference>
<feature type="binding site" evidence="10">
    <location>
        <position position="72"/>
    </location>
    <ligand>
        <name>Mg(2+)</name>
        <dbReference type="ChEBI" id="CHEBI:18420"/>
    </ligand>
</feature>
<dbReference type="GO" id="GO:0035870">
    <property type="term" value="F:dITP diphosphatase activity"/>
    <property type="evidence" value="ECO:0007669"/>
    <property type="project" value="UniProtKB-UniRule"/>
</dbReference>
<dbReference type="GO" id="GO:0005829">
    <property type="term" value="C:cytosol"/>
    <property type="evidence" value="ECO:0007669"/>
    <property type="project" value="TreeGrafter"/>
</dbReference>
<dbReference type="Gene3D" id="3.90.950.10">
    <property type="match status" value="1"/>
</dbReference>
<comment type="caution">
    <text evidence="10">Lacks conserved residue(s) required for the propagation of feature annotation.</text>
</comment>
<dbReference type="AlphaFoldDB" id="A0A9X3X1G5"/>
<dbReference type="InterPro" id="IPR029001">
    <property type="entry name" value="ITPase-like_fam"/>
</dbReference>
<dbReference type="Proteomes" id="UP001151081">
    <property type="component" value="Unassembled WGS sequence"/>
</dbReference>
<evidence type="ECO:0000256" key="9">
    <source>
        <dbReference type="ARBA" id="ARBA00052017"/>
    </source>
</evidence>
<keyword evidence="3 10" id="KW-0479">Metal-binding</keyword>
<dbReference type="EC" id="3.6.1.66" evidence="10"/>
<proteinExistence type="inferred from homology"/>
<evidence type="ECO:0000256" key="5">
    <source>
        <dbReference type="ARBA" id="ARBA00022801"/>
    </source>
</evidence>
<keyword evidence="7 10" id="KW-0546">Nucleotide metabolism</keyword>
<dbReference type="GO" id="GO:0036222">
    <property type="term" value="F:XTP diphosphatase activity"/>
    <property type="evidence" value="ECO:0007669"/>
    <property type="project" value="UniProtKB-UniRule"/>
</dbReference>
<evidence type="ECO:0000313" key="12">
    <source>
        <dbReference type="EMBL" id="MDC3979651.1"/>
    </source>
</evidence>
<dbReference type="GO" id="GO:0009117">
    <property type="term" value="P:nucleotide metabolic process"/>
    <property type="evidence" value="ECO:0007669"/>
    <property type="project" value="UniProtKB-KW"/>
</dbReference>
<name>A0A9X3X1G5_9BACT</name>
<dbReference type="GO" id="GO:0009146">
    <property type="term" value="P:purine nucleoside triphosphate catabolic process"/>
    <property type="evidence" value="ECO:0007669"/>
    <property type="project" value="UniProtKB-UniRule"/>
</dbReference>
<evidence type="ECO:0000256" key="8">
    <source>
        <dbReference type="ARBA" id="ARBA00051875"/>
    </source>
</evidence>
<evidence type="ECO:0000256" key="1">
    <source>
        <dbReference type="ARBA" id="ARBA00008023"/>
    </source>
</evidence>
<dbReference type="SUPFAM" id="SSF52972">
    <property type="entry name" value="ITPase-like"/>
    <property type="match status" value="1"/>
</dbReference>
<evidence type="ECO:0000256" key="11">
    <source>
        <dbReference type="RuleBase" id="RU003781"/>
    </source>
</evidence>
<reference evidence="12 13" key="1">
    <citation type="submission" date="2021-04" db="EMBL/GenBank/DDBJ databases">
        <title>Genome analysis of Polyangium sp.</title>
        <authorList>
            <person name="Li Y."/>
            <person name="Wang J."/>
        </authorList>
    </citation>
    <scope>NUCLEOTIDE SEQUENCE [LARGE SCALE GENOMIC DNA]</scope>
    <source>
        <strain evidence="12 13">SDU14</strain>
    </source>
</reference>
<dbReference type="EMBL" id="JAGTJJ010000001">
    <property type="protein sequence ID" value="MDC3979651.1"/>
    <property type="molecule type" value="Genomic_DNA"/>
</dbReference>
<dbReference type="Pfam" id="PF01725">
    <property type="entry name" value="Ham1p_like"/>
    <property type="match status" value="1"/>
</dbReference>
<comment type="subunit">
    <text evidence="2 10">Homodimer.</text>
</comment>
<comment type="cofactor">
    <cofactor evidence="10">
        <name>Mg(2+)</name>
        <dbReference type="ChEBI" id="CHEBI:18420"/>
    </cofactor>
    <text evidence="10">Binds 1 Mg(2+) ion per subunit.</text>
</comment>
<dbReference type="GO" id="GO:0000166">
    <property type="term" value="F:nucleotide binding"/>
    <property type="evidence" value="ECO:0007669"/>
    <property type="project" value="UniProtKB-KW"/>
</dbReference>
<comment type="catalytic activity">
    <reaction evidence="10">
        <text>ITP + H2O = IMP + diphosphate + H(+)</text>
        <dbReference type="Rhea" id="RHEA:29399"/>
        <dbReference type="ChEBI" id="CHEBI:15377"/>
        <dbReference type="ChEBI" id="CHEBI:15378"/>
        <dbReference type="ChEBI" id="CHEBI:33019"/>
        <dbReference type="ChEBI" id="CHEBI:58053"/>
        <dbReference type="ChEBI" id="CHEBI:61402"/>
        <dbReference type="EC" id="3.6.1.66"/>
    </reaction>
</comment>
<dbReference type="NCBIfam" id="TIGR00042">
    <property type="entry name" value="RdgB/HAM1 family non-canonical purine NTP pyrophosphatase"/>
    <property type="match status" value="1"/>
</dbReference>
<dbReference type="PANTHER" id="PTHR11067:SF9">
    <property type="entry name" value="INOSINE TRIPHOSPHATE PYROPHOSPHATASE"/>
    <property type="match status" value="1"/>
</dbReference>
<keyword evidence="4 10" id="KW-0547">Nucleotide-binding</keyword>
<evidence type="ECO:0000256" key="7">
    <source>
        <dbReference type="ARBA" id="ARBA00023080"/>
    </source>
</evidence>
<comment type="catalytic activity">
    <reaction evidence="9 10">
        <text>XTP + H2O = XMP + diphosphate + H(+)</text>
        <dbReference type="Rhea" id="RHEA:28610"/>
        <dbReference type="ChEBI" id="CHEBI:15377"/>
        <dbReference type="ChEBI" id="CHEBI:15378"/>
        <dbReference type="ChEBI" id="CHEBI:33019"/>
        <dbReference type="ChEBI" id="CHEBI:57464"/>
        <dbReference type="ChEBI" id="CHEBI:61314"/>
        <dbReference type="EC" id="3.6.1.66"/>
    </reaction>
</comment>
<keyword evidence="13" id="KW-1185">Reference proteome</keyword>
<dbReference type="GO" id="GO:0046872">
    <property type="term" value="F:metal ion binding"/>
    <property type="evidence" value="ECO:0007669"/>
    <property type="project" value="UniProtKB-KW"/>
</dbReference>
<evidence type="ECO:0000256" key="2">
    <source>
        <dbReference type="ARBA" id="ARBA00011738"/>
    </source>
</evidence>
<dbReference type="CDD" id="cd00515">
    <property type="entry name" value="HAM1"/>
    <property type="match status" value="1"/>
</dbReference>
<evidence type="ECO:0000313" key="13">
    <source>
        <dbReference type="Proteomes" id="UP001151081"/>
    </source>
</evidence>
<organism evidence="12 13">
    <name type="scientific">Polyangium jinanense</name>
    <dbReference type="NCBI Taxonomy" id="2829994"/>
    <lineage>
        <taxon>Bacteria</taxon>
        <taxon>Pseudomonadati</taxon>
        <taxon>Myxococcota</taxon>
        <taxon>Polyangia</taxon>
        <taxon>Polyangiales</taxon>
        <taxon>Polyangiaceae</taxon>
        <taxon>Polyangium</taxon>
    </lineage>
</organism>
<feature type="binding site" evidence="10">
    <location>
        <position position="73"/>
    </location>
    <ligand>
        <name>substrate</name>
    </ligand>
</feature>
<dbReference type="PANTHER" id="PTHR11067">
    <property type="entry name" value="INOSINE TRIPHOSPHATE PYROPHOSPHATASE/HAM1 PROTEIN"/>
    <property type="match status" value="1"/>
</dbReference>
<dbReference type="InterPro" id="IPR002637">
    <property type="entry name" value="RdgB/HAM1"/>
</dbReference>
<keyword evidence="5 10" id="KW-0378">Hydrolase</keyword>
<feature type="binding site" evidence="10">
    <location>
        <position position="181"/>
    </location>
    <ligand>
        <name>substrate</name>
    </ligand>
</feature>
<comment type="function">
    <text evidence="10">Pyrophosphatase that catalyzes the hydrolysis of nucleoside triphosphates to their monophosphate derivatives, with a high preference for the non-canonical purine nucleotides XTP (xanthosine triphosphate), dITP (deoxyinosine triphosphate) and ITP. Seems to function as a house-cleaning enzyme that removes non-canonical purine nucleotides from the nucleotide pool, thus preventing their incorporation into DNA/RNA and avoiding chromosomal lesions.</text>
</comment>
<comment type="caution">
    <text evidence="12">The sequence shown here is derived from an EMBL/GenBank/DDBJ whole genome shotgun (WGS) entry which is preliminary data.</text>
</comment>
<evidence type="ECO:0000256" key="4">
    <source>
        <dbReference type="ARBA" id="ARBA00022741"/>
    </source>
</evidence>
<keyword evidence="6 10" id="KW-0460">Magnesium</keyword>
<protein>
    <recommendedName>
        <fullName evidence="10">dITP/XTP pyrophosphatase</fullName>
        <ecNumber evidence="10">3.6.1.66</ecNumber>
    </recommendedName>
    <alternativeName>
        <fullName evidence="10">Non-canonical purine NTP pyrophosphatase</fullName>
    </alternativeName>
    <alternativeName>
        <fullName evidence="10">Non-standard purine NTP pyrophosphatase</fullName>
    </alternativeName>
    <alternativeName>
        <fullName evidence="10">Nucleoside-triphosphate diphosphatase</fullName>
    </alternativeName>
    <alternativeName>
        <fullName evidence="10">Nucleoside-triphosphate pyrophosphatase</fullName>
        <shortName evidence="10">NTPase</shortName>
    </alternativeName>
</protein>
<comment type="catalytic activity">
    <reaction evidence="8 10">
        <text>dITP + H2O = dIMP + diphosphate + H(+)</text>
        <dbReference type="Rhea" id="RHEA:28342"/>
        <dbReference type="ChEBI" id="CHEBI:15377"/>
        <dbReference type="ChEBI" id="CHEBI:15378"/>
        <dbReference type="ChEBI" id="CHEBI:33019"/>
        <dbReference type="ChEBI" id="CHEBI:61194"/>
        <dbReference type="ChEBI" id="CHEBI:61382"/>
        <dbReference type="EC" id="3.6.1.66"/>
    </reaction>
</comment>
<evidence type="ECO:0000256" key="6">
    <source>
        <dbReference type="ARBA" id="ARBA00022842"/>
    </source>
</evidence>
<evidence type="ECO:0000256" key="10">
    <source>
        <dbReference type="HAMAP-Rule" id="MF_01405"/>
    </source>
</evidence>
<dbReference type="InterPro" id="IPR020922">
    <property type="entry name" value="dITP/XTP_pyrophosphatase"/>
</dbReference>
<feature type="active site" description="Proton acceptor" evidence="10">
    <location>
        <position position="72"/>
    </location>
</feature>
<dbReference type="GO" id="GO:0017111">
    <property type="term" value="F:ribonucleoside triphosphate phosphatase activity"/>
    <property type="evidence" value="ECO:0007669"/>
    <property type="project" value="InterPro"/>
</dbReference>